<dbReference type="InterPro" id="IPR002891">
    <property type="entry name" value="APS"/>
</dbReference>
<gene>
    <name evidence="16" type="ORF">PDIG_15430</name>
</gene>
<feature type="domain" description="Thioesterase" evidence="15">
    <location>
        <begin position="161"/>
        <end position="222"/>
    </location>
</feature>
<dbReference type="eggNOG" id="KOG4781">
    <property type="taxonomic scope" value="Eukaryota"/>
</dbReference>
<dbReference type="InParanoid" id="K9G7U2"/>
<keyword evidence="13" id="KW-0812">Transmembrane</keyword>
<keyword evidence="17" id="KW-1185">Reference proteome</keyword>
<evidence type="ECO:0000259" key="14">
    <source>
        <dbReference type="Pfam" id="PF01583"/>
    </source>
</evidence>
<dbReference type="PANTHER" id="PTHR11055">
    <property type="entry name" value="BIFUNCTIONAL 3'-PHOSPHOADENOSINE 5'-PHOSPHOSULFATE SYNTHASE"/>
    <property type="match status" value="1"/>
</dbReference>
<dbReference type="InterPro" id="IPR059117">
    <property type="entry name" value="APS_kinase_dom"/>
</dbReference>
<dbReference type="PANTHER" id="PTHR11055:SF1">
    <property type="entry name" value="PAPS SYNTHETASE, ISOFORM D"/>
    <property type="match status" value="1"/>
</dbReference>
<keyword evidence="13" id="KW-1133">Transmembrane helix</keyword>
<dbReference type="NCBIfam" id="NF003013">
    <property type="entry name" value="PRK03846.1"/>
    <property type="match status" value="1"/>
</dbReference>
<dbReference type="InterPro" id="IPR027417">
    <property type="entry name" value="P-loop_NTPase"/>
</dbReference>
<keyword evidence="8 16" id="KW-0418">Kinase</keyword>
<dbReference type="NCBIfam" id="TIGR00455">
    <property type="entry name" value="apsK"/>
    <property type="match status" value="1"/>
</dbReference>
<dbReference type="CDD" id="cd02027">
    <property type="entry name" value="APSK"/>
    <property type="match status" value="1"/>
</dbReference>
<dbReference type="CDD" id="cd03443">
    <property type="entry name" value="PaaI_thioesterase"/>
    <property type="match status" value="1"/>
</dbReference>
<dbReference type="HAMAP" id="MF_00065">
    <property type="entry name" value="Adenylyl_sulf_kinase"/>
    <property type="match status" value="1"/>
</dbReference>
<evidence type="ECO:0000259" key="15">
    <source>
        <dbReference type="Pfam" id="PF03061"/>
    </source>
</evidence>
<evidence type="ECO:0000256" key="11">
    <source>
        <dbReference type="ARBA" id="ARBA00029724"/>
    </source>
</evidence>
<proteinExistence type="inferred from homology"/>
<evidence type="ECO:0000256" key="12">
    <source>
        <dbReference type="ARBA" id="ARBA00031464"/>
    </source>
</evidence>
<dbReference type="InterPro" id="IPR029069">
    <property type="entry name" value="HotDog_dom_sf"/>
</dbReference>
<dbReference type="SUPFAM" id="SSF54637">
    <property type="entry name" value="Thioesterase/thiol ester dehydrase-isomerase"/>
    <property type="match status" value="1"/>
</dbReference>
<evidence type="ECO:0000256" key="10">
    <source>
        <dbReference type="ARBA" id="ARBA00023192"/>
    </source>
</evidence>
<evidence type="ECO:0000256" key="5">
    <source>
        <dbReference type="ARBA" id="ARBA00018163"/>
    </source>
</evidence>
<accession>K9G7U2</accession>
<evidence type="ECO:0000256" key="7">
    <source>
        <dbReference type="ARBA" id="ARBA00022741"/>
    </source>
</evidence>
<evidence type="ECO:0000313" key="17">
    <source>
        <dbReference type="Proteomes" id="UP000009882"/>
    </source>
</evidence>
<evidence type="ECO:0000256" key="13">
    <source>
        <dbReference type="SAM" id="Phobius"/>
    </source>
</evidence>
<dbReference type="EMBL" id="AKCT01000066">
    <property type="protein sequence ID" value="EKV17419.1"/>
    <property type="molecule type" value="Genomic_DNA"/>
</dbReference>
<dbReference type="HOGENOM" id="CLU_035752_1_0_1"/>
<dbReference type="Gene3D" id="3.10.129.10">
    <property type="entry name" value="Hotdog Thioesterase"/>
    <property type="match status" value="1"/>
</dbReference>
<comment type="similarity">
    <text evidence="3">Belongs to the APS kinase family.</text>
</comment>
<comment type="caution">
    <text evidence="16">The sequence shown here is derived from an EMBL/GenBank/DDBJ whole genome shotgun (WGS) entry which is preliminary data.</text>
</comment>
<dbReference type="Proteomes" id="UP000009882">
    <property type="component" value="Unassembled WGS sequence"/>
</dbReference>
<dbReference type="GO" id="GO:0005524">
    <property type="term" value="F:ATP binding"/>
    <property type="evidence" value="ECO:0007669"/>
    <property type="project" value="UniProtKB-KW"/>
</dbReference>
<feature type="domain" description="APS kinase" evidence="14">
    <location>
        <begin position="249"/>
        <end position="408"/>
    </location>
</feature>
<dbReference type="InterPro" id="IPR006683">
    <property type="entry name" value="Thioestr_dom"/>
</dbReference>
<keyword evidence="10" id="KW-0028">Amino-acid biosynthesis</keyword>
<dbReference type="STRING" id="1170229.K9G7U2"/>
<evidence type="ECO:0000256" key="3">
    <source>
        <dbReference type="ARBA" id="ARBA00007008"/>
    </source>
</evidence>
<keyword evidence="7" id="KW-0547">Nucleotide-binding</keyword>
<evidence type="ECO:0000256" key="4">
    <source>
        <dbReference type="ARBA" id="ARBA00012121"/>
    </source>
</evidence>
<dbReference type="SUPFAM" id="SSF52540">
    <property type="entry name" value="P-loop containing nucleoside triphosphate hydrolases"/>
    <property type="match status" value="1"/>
</dbReference>
<dbReference type="OrthoDB" id="506431at2759"/>
<dbReference type="Pfam" id="PF01583">
    <property type="entry name" value="APS_kinase"/>
    <property type="match status" value="1"/>
</dbReference>
<protein>
    <recommendedName>
        <fullName evidence="5">Adenylyl-sulfate kinase</fullName>
        <ecNumber evidence="4">2.7.1.25</ecNumber>
    </recommendedName>
    <alternativeName>
        <fullName evidence="12">ATP adenosine-5'-phosphosulfate 3'-phosphotransferase</fullName>
    </alternativeName>
    <alternativeName>
        <fullName evidence="11">Adenosine-5'-phosphosulfate kinase</fullName>
    </alternativeName>
</protein>
<keyword evidence="9" id="KW-0067">ATP-binding</keyword>
<dbReference type="OMA" id="EGLAWCC"/>
<reference evidence="17" key="1">
    <citation type="journal article" date="2012" name="BMC Genomics">
        <title>Genome sequence of the necrotrophic fungus Penicillium digitatum, the main postharvest pathogen of citrus.</title>
        <authorList>
            <person name="Marcet-Houben M."/>
            <person name="Ballester A.-R."/>
            <person name="de la Fuente B."/>
            <person name="Harries E."/>
            <person name="Marcos J.F."/>
            <person name="Gonzalez-Candelas L."/>
            <person name="Gabaldon T."/>
        </authorList>
    </citation>
    <scope>NUCLEOTIDE SEQUENCE [LARGE SCALE GENOMIC DNA]</scope>
    <source>
        <strain evidence="17">PHI26 / CECT 20796</strain>
    </source>
</reference>
<evidence type="ECO:0000256" key="2">
    <source>
        <dbReference type="ARBA" id="ARBA00004806"/>
    </source>
</evidence>
<evidence type="ECO:0000256" key="1">
    <source>
        <dbReference type="ARBA" id="ARBA00001823"/>
    </source>
</evidence>
<dbReference type="EC" id="2.7.1.25" evidence="4"/>
<evidence type="ECO:0000256" key="8">
    <source>
        <dbReference type="ARBA" id="ARBA00022777"/>
    </source>
</evidence>
<dbReference type="FunFam" id="3.40.50.300:FF:000212">
    <property type="entry name" value="Adenylyl-sulfate kinase"/>
    <property type="match status" value="1"/>
</dbReference>
<evidence type="ECO:0000256" key="9">
    <source>
        <dbReference type="ARBA" id="ARBA00022840"/>
    </source>
</evidence>
<keyword evidence="13" id="KW-0472">Membrane</keyword>
<dbReference type="GO" id="GO:0004020">
    <property type="term" value="F:adenylylsulfate kinase activity"/>
    <property type="evidence" value="ECO:0007669"/>
    <property type="project" value="UniProtKB-EC"/>
</dbReference>
<comment type="pathway">
    <text evidence="2">Sulfur metabolism; hydrogen sulfide biosynthesis; sulfite from sulfate: step 2/3.</text>
</comment>
<dbReference type="AlphaFoldDB" id="K9G7U2"/>
<dbReference type="Pfam" id="PF03061">
    <property type="entry name" value="4HBT"/>
    <property type="match status" value="1"/>
</dbReference>
<organism evidence="16 17">
    <name type="scientific">Penicillium digitatum (strain PHI26 / CECT 20796)</name>
    <name type="common">Green mold</name>
    <dbReference type="NCBI Taxonomy" id="1170229"/>
    <lineage>
        <taxon>Eukaryota</taxon>
        <taxon>Fungi</taxon>
        <taxon>Dikarya</taxon>
        <taxon>Ascomycota</taxon>
        <taxon>Pezizomycotina</taxon>
        <taxon>Eurotiomycetes</taxon>
        <taxon>Eurotiomycetidae</taxon>
        <taxon>Eurotiales</taxon>
        <taxon>Aspergillaceae</taxon>
        <taxon>Penicillium</taxon>
    </lineage>
</organism>
<keyword evidence="6" id="KW-0808">Transferase</keyword>
<name>K9G7U2_PEND2</name>
<dbReference type="GO" id="GO:0019344">
    <property type="term" value="P:cysteine biosynthetic process"/>
    <property type="evidence" value="ECO:0007669"/>
    <property type="project" value="UniProtKB-KW"/>
</dbReference>
<feature type="transmembrane region" description="Helical" evidence="13">
    <location>
        <begin position="35"/>
        <end position="52"/>
    </location>
</feature>
<keyword evidence="10" id="KW-0198">Cysteine biosynthesis</keyword>
<dbReference type="eggNOG" id="KOG0635">
    <property type="taxonomic scope" value="Eukaryota"/>
</dbReference>
<dbReference type="GO" id="GO:0000103">
    <property type="term" value="P:sulfate assimilation"/>
    <property type="evidence" value="ECO:0007669"/>
    <property type="project" value="InterPro"/>
</dbReference>
<dbReference type="Gene3D" id="3.40.50.300">
    <property type="entry name" value="P-loop containing nucleotide triphosphate hydrolases"/>
    <property type="match status" value="1"/>
</dbReference>
<sequence length="436" mass="48096">MNSLILSHIRTNPVRIAPSPAPQPPNVQRSRLRRFIGFTSIAIFAFAAGLTYQTQQTLSRIMATPTEEETLTAFIATDPTIVTIENTIRTHPVAEALRANPEFTESRPHLTIPEPMRERNLTAGTLAGPGKIVVPPYVFSERGGKTMVSLMYLGGDVCGHQGIIHGGLLATLLDEGLARCCFPALPNKVGVTANLNIDYRAPAMANQYVALRAETVKVEGRKASNMSTNITFHASALTRTERTELRNQQGLTIWLTGLSASGKSTLAVELEHQLVRDRGIHAYRLDGDNIRFGLNKDLGFSEADRNENIRRIAEVAKLFADSNSIAITSFISPYRKDRDTARQLHEAVTPGEETGLPFVEVYVDVPVEVAEQRDPKGLYKKAREGIIKEFTGISAPYEAPINPEVHVKNYELPVQDAVKQIIDYLDSKGYLPAKKE</sequence>
<comment type="catalytic activity">
    <reaction evidence="1">
        <text>adenosine 5'-phosphosulfate + ATP = 3'-phosphoadenylyl sulfate + ADP + H(+)</text>
        <dbReference type="Rhea" id="RHEA:24152"/>
        <dbReference type="ChEBI" id="CHEBI:15378"/>
        <dbReference type="ChEBI" id="CHEBI:30616"/>
        <dbReference type="ChEBI" id="CHEBI:58243"/>
        <dbReference type="ChEBI" id="CHEBI:58339"/>
        <dbReference type="ChEBI" id="CHEBI:456216"/>
        <dbReference type="EC" id="2.7.1.25"/>
    </reaction>
</comment>
<evidence type="ECO:0000313" key="16">
    <source>
        <dbReference type="EMBL" id="EKV17419.1"/>
    </source>
</evidence>
<evidence type="ECO:0000256" key="6">
    <source>
        <dbReference type="ARBA" id="ARBA00022679"/>
    </source>
</evidence>